<organism evidence="1 2">
    <name type="scientific">Sneathia sanguinegens</name>
    <dbReference type="NCBI Taxonomy" id="40543"/>
    <lineage>
        <taxon>Bacteria</taxon>
        <taxon>Fusobacteriati</taxon>
        <taxon>Fusobacteriota</taxon>
        <taxon>Fusobacteriia</taxon>
        <taxon>Fusobacteriales</taxon>
        <taxon>Leptotrichiaceae</taxon>
        <taxon>Sneathia</taxon>
    </lineage>
</organism>
<keyword evidence="2" id="KW-1185">Reference proteome</keyword>
<comment type="caution">
    <text evidence="1">The sequence shown here is derived from an EMBL/GenBank/DDBJ whole genome shotgun (WGS) entry which is preliminary data.</text>
</comment>
<dbReference type="RefSeq" id="WP_285152870.1">
    <property type="nucleotide sequence ID" value="NZ_JASSPP010000004.1"/>
</dbReference>
<sequence>MEKYILKNEKDIYYRINKDLSVENIEPSFVFELIYFNEFDIAEEESKKCVKKKYKKLNRMVNLSTEIIYERLFKNLIHSNRYCFDLANELIIRDNEKFFNLMYGLAYISEDENKLIKTYLFEIMYNDLGYREYLLKNLLDYFTHSCNKYMDITDKKQMEYFYSRVSALYVEIYNKKYKNKLEIPKETKLSKIKNIIYNKLKK</sequence>
<accession>A0ABT7HJ88</accession>
<name>A0ABT7HJ88_9FUSO</name>
<evidence type="ECO:0000313" key="1">
    <source>
        <dbReference type="EMBL" id="MDK9580563.1"/>
    </source>
</evidence>
<gene>
    <name evidence="1" type="ORF">QQA45_03405</name>
</gene>
<protein>
    <submittedName>
        <fullName evidence="1">Uncharacterized protein</fullName>
    </submittedName>
</protein>
<evidence type="ECO:0000313" key="2">
    <source>
        <dbReference type="Proteomes" id="UP001225134"/>
    </source>
</evidence>
<dbReference type="Proteomes" id="UP001225134">
    <property type="component" value="Unassembled WGS sequence"/>
</dbReference>
<reference evidence="1 2" key="1">
    <citation type="submission" date="2023-06" db="EMBL/GenBank/DDBJ databases">
        <title>Antibody response to the Sneathia vaginalis cytopathogenic toxin A during pregnancy.</title>
        <authorList>
            <person name="Mccoy Z.T."/>
            <person name="Serrano M.G."/>
            <person name="Spaine K."/>
            <person name="Edwards D.J."/>
            <person name="Buck G.A."/>
            <person name="Jefferson K."/>
        </authorList>
    </citation>
    <scope>NUCLEOTIDE SEQUENCE [LARGE SCALE GENOMIC DNA]</scope>
    <source>
        <strain evidence="1 2">CCUG 42621</strain>
    </source>
</reference>
<dbReference type="EMBL" id="JASSPP010000004">
    <property type="protein sequence ID" value="MDK9580563.1"/>
    <property type="molecule type" value="Genomic_DNA"/>
</dbReference>
<proteinExistence type="predicted"/>